<evidence type="ECO:0000313" key="2">
    <source>
        <dbReference type="EMBL" id="GHP03209.1"/>
    </source>
</evidence>
<dbReference type="AlphaFoldDB" id="A0A830HCX8"/>
<evidence type="ECO:0000256" key="1">
    <source>
        <dbReference type="SAM" id="MobiDB-lite"/>
    </source>
</evidence>
<accession>A0A830HCX8</accession>
<feature type="region of interest" description="Disordered" evidence="1">
    <location>
        <begin position="306"/>
        <end position="343"/>
    </location>
</feature>
<reference evidence="2" key="1">
    <citation type="submission" date="2020-10" db="EMBL/GenBank/DDBJ databases">
        <title>Unveiling of a novel bifunctional photoreceptor, Dualchrome1, isolated from a cosmopolitan green alga.</title>
        <authorList>
            <person name="Suzuki S."/>
            <person name="Kawachi M."/>
        </authorList>
    </citation>
    <scope>NUCLEOTIDE SEQUENCE</scope>
    <source>
        <strain evidence="2">NIES 2893</strain>
    </source>
</reference>
<gene>
    <name evidence="2" type="ORF">PPROV_000196400</name>
</gene>
<feature type="compositionally biased region" description="Pro residues" evidence="1">
    <location>
        <begin position="317"/>
        <end position="327"/>
    </location>
</feature>
<organism evidence="2 3">
    <name type="scientific">Pycnococcus provasolii</name>
    <dbReference type="NCBI Taxonomy" id="41880"/>
    <lineage>
        <taxon>Eukaryota</taxon>
        <taxon>Viridiplantae</taxon>
        <taxon>Chlorophyta</taxon>
        <taxon>Pseudoscourfieldiophyceae</taxon>
        <taxon>Pseudoscourfieldiales</taxon>
        <taxon>Pycnococcaceae</taxon>
        <taxon>Pycnococcus</taxon>
    </lineage>
</organism>
<proteinExistence type="predicted"/>
<protein>
    <submittedName>
        <fullName evidence="2">Uncharacterized protein</fullName>
    </submittedName>
</protein>
<name>A0A830HCX8_9CHLO</name>
<comment type="caution">
    <text evidence="2">The sequence shown here is derived from an EMBL/GenBank/DDBJ whole genome shotgun (WGS) entry which is preliminary data.</text>
</comment>
<sequence length="440" mass="44648">MADMADDLVAPPINAANYAALPLSPARGLFKDGNGSHNVAALVAEAKKLNDVLLSTKSSYQQEGEETQALGAMRRLATLFAAASPLALARAVAACAKGVAAWLEGRPADDVVLAALDAINAAAKAAASAPSPDGEDIRELVSSAAASLWISALVDAAARPGAQRKKHASAAACVAVAFAGRSTAEVLKLLAQTYSRDVVASSAHVPLQLTAELLFHATSFWDVVVLERSLGTLRECAQAVQAASAEVGIHDGSPLSCAASAAGAAQETLEAVFPYGSVSSSAGTSGSPFTSKLTFLSDVPRLPMAATASQAAAPPASAVPPPLPLEPRPSYEEPISSGRGEGDDTARIVKELAALDARLLAVRTRVSAAALARSPPRNERARSPPALVVEANVAPAAPAAAGPTSGGDDAPLLPLPPGAPAWAIERLGIDRATLLELYAK</sequence>
<dbReference type="Proteomes" id="UP000660262">
    <property type="component" value="Unassembled WGS sequence"/>
</dbReference>
<dbReference type="EMBL" id="BNJQ01000005">
    <property type="protein sequence ID" value="GHP03209.1"/>
    <property type="molecule type" value="Genomic_DNA"/>
</dbReference>
<feature type="compositionally biased region" description="Low complexity" evidence="1">
    <location>
        <begin position="306"/>
        <end position="316"/>
    </location>
</feature>
<evidence type="ECO:0000313" key="3">
    <source>
        <dbReference type="Proteomes" id="UP000660262"/>
    </source>
</evidence>
<keyword evidence="3" id="KW-1185">Reference proteome</keyword>